<name>A0AAP2CS16_9RHOB</name>
<dbReference type="Pfam" id="PF08811">
    <property type="entry name" value="DUF1800"/>
    <property type="match status" value="1"/>
</dbReference>
<dbReference type="InterPro" id="IPR014917">
    <property type="entry name" value="DUF1800"/>
</dbReference>
<accession>A0AAP2CS16</accession>
<dbReference type="RefSeq" id="WP_327794401.1">
    <property type="nucleotide sequence ID" value="NZ_JADQAZ010000002.1"/>
</dbReference>
<dbReference type="Proteomes" id="UP001315686">
    <property type="component" value="Unassembled WGS sequence"/>
</dbReference>
<organism evidence="1 2">
    <name type="scientific">Harenicola maris</name>
    <dbReference type="NCBI Taxonomy" id="2841044"/>
    <lineage>
        <taxon>Bacteria</taxon>
        <taxon>Pseudomonadati</taxon>
        <taxon>Pseudomonadota</taxon>
        <taxon>Alphaproteobacteria</taxon>
        <taxon>Rhodobacterales</taxon>
        <taxon>Paracoccaceae</taxon>
        <taxon>Harenicola</taxon>
    </lineage>
</organism>
<evidence type="ECO:0000313" key="2">
    <source>
        <dbReference type="Proteomes" id="UP001315686"/>
    </source>
</evidence>
<reference evidence="1 2" key="1">
    <citation type="journal article" date="2021" name="Arch. Microbiol.">
        <title>Harenicola maris gen. nov., sp. nov. isolated from the Sea of Japan shallow sediments.</title>
        <authorList>
            <person name="Romanenko L.A."/>
            <person name="Kurilenko V.V."/>
            <person name="Chernysheva N.Y."/>
            <person name="Tekutyeva L.A."/>
            <person name="Velansky P.V."/>
            <person name="Svetashev V.I."/>
            <person name="Isaeva M.P."/>
        </authorList>
    </citation>
    <scope>NUCLEOTIDE SEQUENCE [LARGE SCALE GENOMIC DNA]</scope>
    <source>
        <strain evidence="1 2">KMM 3653</strain>
    </source>
</reference>
<gene>
    <name evidence="1" type="ORF">IV417_12380</name>
</gene>
<dbReference type="AlphaFoldDB" id="A0AAP2CS16"/>
<sequence length="458" mass="50555">MAFDPTIAAIRFGSGLHPQLPAPKSAGAMLKLLRGPDVMAKAFPIPVYGDLMPEAHRLRELARARKKLGKRTPKMEAEVKLIRANDRERNAMMLRHLIARNLDTEDGFRERLLRFWADHFTVKGRGGITRNNVGTYVEDALRGRITGRFGDMLKAVVTHPMMLVFLDQPRSVGPNSFIAGRTPRRGLNENLAREVLELHTLGVGGRYTQKDVRELAEVFAGMSQNIDKGFNYMTRGGEPGAEVVLGRSYGGEDPKVEDIYAVLHDLALHPDTARHVSRKLVVHFVSDTPDAGMVEEMAAEWQRTDGDLMAVYSVMLNHPAAFAGPLTKAKQPIDFVCSALRALGVPGAEVAALNLGRTRRNLAGPMILMGQHWEHPVGPDGWPEDEAHWITPQGLAARISWAMRLASDQRKTLPDPRDFVGQALGDLASEPVHFAAKAAETRMEGIGVILSSPDFQKR</sequence>
<proteinExistence type="predicted"/>
<dbReference type="EMBL" id="JADQAZ010000002">
    <property type="protein sequence ID" value="MBT0958187.1"/>
    <property type="molecule type" value="Genomic_DNA"/>
</dbReference>
<protein>
    <submittedName>
        <fullName evidence="1">DUF1800 domain-containing protein</fullName>
    </submittedName>
</protein>
<evidence type="ECO:0000313" key="1">
    <source>
        <dbReference type="EMBL" id="MBT0958187.1"/>
    </source>
</evidence>
<comment type="caution">
    <text evidence="1">The sequence shown here is derived from an EMBL/GenBank/DDBJ whole genome shotgun (WGS) entry which is preliminary data.</text>
</comment>
<keyword evidence="2" id="KW-1185">Reference proteome</keyword>